<dbReference type="Proteomes" id="UP000054516">
    <property type="component" value="Unassembled WGS sequence"/>
</dbReference>
<keyword evidence="3" id="KW-1185">Reference proteome</keyword>
<protein>
    <submittedName>
        <fullName evidence="2">Uncharacterized protein</fullName>
    </submittedName>
</protein>
<gene>
    <name evidence="2" type="ORF">SAMD00023353_0103820</name>
</gene>
<dbReference type="AlphaFoldDB" id="A0A1S8A4R5"/>
<feature type="region of interest" description="Disordered" evidence="1">
    <location>
        <begin position="1"/>
        <end position="20"/>
    </location>
</feature>
<evidence type="ECO:0000313" key="2">
    <source>
        <dbReference type="EMBL" id="GAW25094.1"/>
    </source>
</evidence>
<dbReference type="EMBL" id="DF977446">
    <property type="protein sequence ID" value="GAW25094.1"/>
    <property type="molecule type" value="Genomic_DNA"/>
</dbReference>
<proteinExistence type="predicted"/>
<sequence length="62" mass="6823">MRPENDGNVQIHGELSTDADELTLTTRPREAMRRSAKAWTARSGAQRLTSCTRRAAASLAHT</sequence>
<evidence type="ECO:0000313" key="3">
    <source>
        <dbReference type="Proteomes" id="UP000054516"/>
    </source>
</evidence>
<organism evidence="2">
    <name type="scientific">Rosellinia necatrix</name>
    <name type="common">White root-rot fungus</name>
    <dbReference type="NCBI Taxonomy" id="77044"/>
    <lineage>
        <taxon>Eukaryota</taxon>
        <taxon>Fungi</taxon>
        <taxon>Dikarya</taxon>
        <taxon>Ascomycota</taxon>
        <taxon>Pezizomycotina</taxon>
        <taxon>Sordariomycetes</taxon>
        <taxon>Xylariomycetidae</taxon>
        <taxon>Xylariales</taxon>
        <taxon>Xylariaceae</taxon>
        <taxon>Rosellinia</taxon>
    </lineage>
</organism>
<accession>A0A1S8A4R5</accession>
<evidence type="ECO:0000256" key="1">
    <source>
        <dbReference type="SAM" id="MobiDB-lite"/>
    </source>
</evidence>
<reference evidence="2" key="1">
    <citation type="submission" date="2016-03" db="EMBL/GenBank/DDBJ databases">
        <title>Draft genome sequence of Rosellinia necatrix.</title>
        <authorList>
            <person name="Kanematsu S."/>
        </authorList>
    </citation>
    <scope>NUCLEOTIDE SEQUENCE [LARGE SCALE GENOMIC DNA]</scope>
    <source>
        <strain evidence="2">W97</strain>
    </source>
</reference>
<name>A0A1S8A4R5_ROSNE</name>